<name>A0AA37VVZ9_9GAMM</name>
<accession>A0AA37VVZ9</accession>
<sequence>MNDKPLENSERRIGVELEFAGLGPDVIARVIKRLYGGIIKPQTAFEYQVTDTSFGHFRIELDSEPLQELAQSLSEEPSVSAELETKALELAQKAAELMVPWEVVSPPISSAEFLQLESLVDALREHGALGTRHSLRYAFGMHLNPELTPINADQILQHLRAYFCLRDWIEEREIIDTSRQLTPYIASFDTDYIQRVLAKDYRPSMEQLIDDYLRENPTRNRCLDMLPLFAHIDSTRVEQAVKDTRINPRPTFHFRLPNCDIDNPDWNIGKAWRLWRLVERLAADKTTLARFSKHLIEIIKAPSEKADNVYFSAINEWAKS</sequence>
<reference evidence="1" key="2">
    <citation type="submission" date="2023-01" db="EMBL/GenBank/DDBJ databases">
        <title>Draft genome sequence of Paraferrimonas sedimenticola strain NBRC 101628.</title>
        <authorList>
            <person name="Sun Q."/>
            <person name="Mori K."/>
        </authorList>
    </citation>
    <scope>NUCLEOTIDE SEQUENCE</scope>
    <source>
        <strain evidence="1">NBRC 101628</strain>
    </source>
</reference>
<evidence type="ECO:0008006" key="3">
    <source>
        <dbReference type="Google" id="ProtNLM"/>
    </source>
</evidence>
<dbReference type="RefSeq" id="WP_095505281.1">
    <property type="nucleotide sequence ID" value="NZ_BSNC01000004.1"/>
</dbReference>
<dbReference type="EMBL" id="BSNC01000004">
    <property type="protein sequence ID" value="GLP96281.1"/>
    <property type="molecule type" value="Genomic_DNA"/>
</dbReference>
<gene>
    <name evidence="1" type="ORF">GCM10007895_15870</name>
</gene>
<comment type="caution">
    <text evidence="1">The sequence shown here is derived from an EMBL/GenBank/DDBJ whole genome shotgun (WGS) entry which is preliminary data.</text>
</comment>
<evidence type="ECO:0000313" key="2">
    <source>
        <dbReference type="Proteomes" id="UP001161422"/>
    </source>
</evidence>
<organism evidence="1 2">
    <name type="scientific">Paraferrimonas sedimenticola</name>
    <dbReference type="NCBI Taxonomy" id="375674"/>
    <lineage>
        <taxon>Bacteria</taxon>
        <taxon>Pseudomonadati</taxon>
        <taxon>Pseudomonadota</taxon>
        <taxon>Gammaproteobacteria</taxon>
        <taxon>Alteromonadales</taxon>
        <taxon>Ferrimonadaceae</taxon>
        <taxon>Paraferrimonas</taxon>
    </lineage>
</organism>
<dbReference type="Proteomes" id="UP001161422">
    <property type="component" value="Unassembled WGS sequence"/>
</dbReference>
<protein>
    <recommendedName>
        <fullName evidence="3">Amidoligase enzyme</fullName>
    </recommendedName>
</protein>
<evidence type="ECO:0000313" key="1">
    <source>
        <dbReference type="EMBL" id="GLP96281.1"/>
    </source>
</evidence>
<dbReference type="Pfam" id="PF12224">
    <property type="entry name" value="Amidoligase_2"/>
    <property type="match status" value="1"/>
</dbReference>
<proteinExistence type="predicted"/>
<keyword evidence="2" id="KW-1185">Reference proteome</keyword>
<dbReference type="AlphaFoldDB" id="A0AA37VVZ9"/>
<dbReference type="InterPro" id="IPR022025">
    <property type="entry name" value="Amidoligase_2"/>
</dbReference>
<reference evidence="1" key="1">
    <citation type="journal article" date="2014" name="Int. J. Syst. Evol. Microbiol.">
        <title>Complete genome sequence of Corynebacterium casei LMG S-19264T (=DSM 44701T), isolated from a smear-ripened cheese.</title>
        <authorList>
            <consortium name="US DOE Joint Genome Institute (JGI-PGF)"/>
            <person name="Walter F."/>
            <person name="Albersmeier A."/>
            <person name="Kalinowski J."/>
            <person name="Ruckert C."/>
        </authorList>
    </citation>
    <scope>NUCLEOTIDE SEQUENCE</scope>
    <source>
        <strain evidence="1">NBRC 101628</strain>
    </source>
</reference>